<protein>
    <submittedName>
        <fullName evidence="1">Uncharacterized protein</fullName>
    </submittedName>
</protein>
<sequence length="58" mass="6313">MEQRGKRADLLACGQQRMQVRQVGGVDAVAQIVLERADGGRPWWRGAMFGVQAAADNS</sequence>
<keyword evidence="2" id="KW-1185">Reference proteome</keyword>
<comment type="caution">
    <text evidence="1">The sequence shown here is derived from an EMBL/GenBank/DDBJ whole genome shotgun (WGS) entry which is preliminary data.</text>
</comment>
<accession>A0ABU1XZD2</accession>
<name>A0ABU1XZD2_9GAMM</name>
<reference evidence="1 2" key="1">
    <citation type="submission" date="2023-07" db="EMBL/GenBank/DDBJ databases">
        <title>Sorghum-associated microbial communities from plants grown in Nebraska, USA.</title>
        <authorList>
            <person name="Schachtman D."/>
        </authorList>
    </citation>
    <scope>NUCLEOTIDE SEQUENCE [LARGE SCALE GENOMIC DNA]</scope>
    <source>
        <strain evidence="1 2">4099</strain>
    </source>
</reference>
<gene>
    <name evidence="1" type="ORF">J2W68_002790</name>
</gene>
<dbReference type="EMBL" id="JAVDWO010000012">
    <property type="protein sequence ID" value="MDR7194048.1"/>
    <property type="molecule type" value="Genomic_DNA"/>
</dbReference>
<proteinExistence type="predicted"/>
<dbReference type="Proteomes" id="UP001256588">
    <property type="component" value="Unassembled WGS sequence"/>
</dbReference>
<evidence type="ECO:0000313" key="1">
    <source>
        <dbReference type="EMBL" id="MDR7194048.1"/>
    </source>
</evidence>
<evidence type="ECO:0000313" key="2">
    <source>
        <dbReference type="Proteomes" id="UP001256588"/>
    </source>
</evidence>
<organism evidence="1 2">
    <name type="scientific">Luteimonas terrae</name>
    <dbReference type="NCBI Taxonomy" id="1530191"/>
    <lineage>
        <taxon>Bacteria</taxon>
        <taxon>Pseudomonadati</taxon>
        <taxon>Pseudomonadota</taxon>
        <taxon>Gammaproteobacteria</taxon>
        <taxon>Lysobacterales</taxon>
        <taxon>Lysobacteraceae</taxon>
        <taxon>Luteimonas</taxon>
    </lineage>
</organism>